<keyword evidence="3" id="KW-1185">Reference proteome</keyword>
<organism evidence="2 3">
    <name type="scientific">Azospirillum cavernae</name>
    <dbReference type="NCBI Taxonomy" id="2320860"/>
    <lineage>
        <taxon>Bacteria</taxon>
        <taxon>Pseudomonadati</taxon>
        <taxon>Pseudomonadota</taxon>
        <taxon>Alphaproteobacteria</taxon>
        <taxon>Rhodospirillales</taxon>
        <taxon>Azospirillaceae</taxon>
        <taxon>Azospirillum</taxon>
    </lineage>
</organism>
<dbReference type="AlphaFoldDB" id="A0A418VMA3"/>
<dbReference type="InterPro" id="IPR012349">
    <property type="entry name" value="Split_barrel_FMN-bd"/>
</dbReference>
<comment type="caution">
    <text evidence="2">The sequence shown here is derived from an EMBL/GenBank/DDBJ whole genome shotgun (WGS) entry which is preliminary data.</text>
</comment>
<dbReference type="Proteomes" id="UP000283458">
    <property type="component" value="Unassembled WGS sequence"/>
</dbReference>
<dbReference type="PANTHER" id="PTHR42815">
    <property type="entry name" value="FAD-BINDING, PUTATIVE (AFU_ORTHOLOGUE AFUA_6G07600)-RELATED"/>
    <property type="match status" value="1"/>
</dbReference>
<dbReference type="SUPFAM" id="SSF50475">
    <property type="entry name" value="FMN-binding split barrel"/>
    <property type="match status" value="1"/>
</dbReference>
<evidence type="ECO:0000313" key="3">
    <source>
        <dbReference type="Proteomes" id="UP000283458"/>
    </source>
</evidence>
<feature type="domain" description="Pyridoxamine 5'-phosphate oxidase N-terminal" evidence="1">
    <location>
        <begin position="163"/>
        <end position="254"/>
    </location>
</feature>
<dbReference type="RefSeq" id="WP_119833646.1">
    <property type="nucleotide sequence ID" value="NZ_QYUL01000005.1"/>
</dbReference>
<dbReference type="EMBL" id="QYUL01000005">
    <property type="protein sequence ID" value="RJF77207.1"/>
    <property type="molecule type" value="Genomic_DNA"/>
</dbReference>
<protein>
    <recommendedName>
        <fullName evidence="1">Pyridoxamine 5'-phosphate oxidase N-terminal domain-containing protein</fullName>
    </recommendedName>
</protein>
<sequence length="302" mass="32325">MDQDPIIDPFHAGEREAQARAGFRVPSAPIRDALTAQHRDFYPLLPALLVATPDAAGAPSAGMLTGTPGFVSSPDPRLLRVRPNHAAWDVELRPGAPIGILGIDLTTRRRNRASGLAVAVAGHGFDLAIEQSFGNCPQYIQGRLVETDDATTATARTALSGLDDDARRMIAGADTVFVASSSEAGPDGAPDVSHRGGPTGFVRIESDRLRIPDYSGNRYFNTLGNFLLNPQAGLLFLDFTTGDALHLTGTVSVDWEAPGDLPGAQRSWTLRVERGWRQPAAIPLRWSFRDLSPATQRIAGMG</sequence>
<accession>A0A418VMA3</accession>
<dbReference type="Gene3D" id="2.30.110.10">
    <property type="entry name" value="Electron Transport, Fmn-binding Protein, Chain A"/>
    <property type="match status" value="1"/>
</dbReference>
<proteinExistence type="predicted"/>
<dbReference type="OrthoDB" id="9786134at2"/>
<evidence type="ECO:0000259" key="1">
    <source>
        <dbReference type="Pfam" id="PF01243"/>
    </source>
</evidence>
<reference evidence="2 3" key="1">
    <citation type="submission" date="2018-09" db="EMBL/GenBank/DDBJ databases">
        <authorList>
            <person name="Zhu H."/>
        </authorList>
    </citation>
    <scope>NUCLEOTIDE SEQUENCE [LARGE SCALE GENOMIC DNA]</scope>
    <source>
        <strain evidence="2 3">K2W22B-5</strain>
    </source>
</reference>
<name>A0A418VMA3_9PROT</name>
<dbReference type="InterPro" id="IPR011576">
    <property type="entry name" value="Pyridox_Oxase_N"/>
</dbReference>
<dbReference type="Pfam" id="PF01243">
    <property type="entry name" value="PNPOx_N"/>
    <property type="match status" value="1"/>
</dbReference>
<dbReference type="PANTHER" id="PTHR42815:SF2">
    <property type="entry name" value="FAD-BINDING, PUTATIVE (AFU_ORTHOLOGUE AFUA_6G07600)-RELATED"/>
    <property type="match status" value="1"/>
</dbReference>
<evidence type="ECO:0000313" key="2">
    <source>
        <dbReference type="EMBL" id="RJF77207.1"/>
    </source>
</evidence>
<gene>
    <name evidence="2" type="ORF">D3877_25605</name>
</gene>